<comment type="caution">
    <text evidence="1">The sequence shown here is derived from an EMBL/GenBank/DDBJ whole genome shotgun (WGS) entry which is preliminary data.</text>
</comment>
<reference evidence="1 2" key="2">
    <citation type="journal article" date="2023" name="Mol. Biol. Evol.">
        <title>Genomics of Secondarily Temperate Adaptation in the Only Non-Antarctic Icefish.</title>
        <authorList>
            <person name="Rivera-Colon A.G."/>
            <person name="Rayamajhi N."/>
            <person name="Minhas B.F."/>
            <person name="Madrigal G."/>
            <person name="Bilyk K.T."/>
            <person name="Yoon V."/>
            <person name="Hune M."/>
            <person name="Gregory S."/>
            <person name="Cheng C.H.C."/>
            <person name="Catchen J.M."/>
        </authorList>
    </citation>
    <scope>NUCLEOTIDE SEQUENCE [LARGE SCALE GENOMIC DNA]</scope>
    <source>
        <strain evidence="1">JMC-PN-2008</strain>
    </source>
</reference>
<dbReference type="EMBL" id="JAUZQC010000019">
    <property type="protein sequence ID" value="KAK5854356.1"/>
    <property type="molecule type" value="Genomic_DNA"/>
</dbReference>
<dbReference type="AlphaFoldDB" id="A0AAN7WYA5"/>
<protein>
    <submittedName>
        <fullName evidence="1">Uncharacterized protein</fullName>
    </submittedName>
</protein>
<organism evidence="1 2">
    <name type="scientific">Eleginops maclovinus</name>
    <name type="common">Patagonian blennie</name>
    <name type="synonym">Eleginus maclovinus</name>
    <dbReference type="NCBI Taxonomy" id="56733"/>
    <lineage>
        <taxon>Eukaryota</taxon>
        <taxon>Metazoa</taxon>
        <taxon>Chordata</taxon>
        <taxon>Craniata</taxon>
        <taxon>Vertebrata</taxon>
        <taxon>Euteleostomi</taxon>
        <taxon>Actinopterygii</taxon>
        <taxon>Neopterygii</taxon>
        <taxon>Teleostei</taxon>
        <taxon>Neoteleostei</taxon>
        <taxon>Acanthomorphata</taxon>
        <taxon>Eupercaria</taxon>
        <taxon>Perciformes</taxon>
        <taxon>Notothenioidei</taxon>
        <taxon>Eleginopidae</taxon>
        <taxon>Eleginops</taxon>
    </lineage>
</organism>
<sequence>MTLGRSFCPMSREDVHECVHQHLLSSTRSSPGGNERIHLHMFEEDACTLHPHTSGNSQALAGVRYGAMTVHYGISAHYAGNRCFGSGRTDQPVTVR</sequence>
<name>A0AAN7WYA5_ELEMC</name>
<accession>A0AAN7WYA5</accession>
<evidence type="ECO:0000313" key="2">
    <source>
        <dbReference type="Proteomes" id="UP001346869"/>
    </source>
</evidence>
<proteinExistence type="predicted"/>
<dbReference type="Proteomes" id="UP001346869">
    <property type="component" value="Unassembled WGS sequence"/>
</dbReference>
<reference evidence="1 2" key="1">
    <citation type="journal article" date="2023" name="Genes (Basel)">
        <title>Chromosome-Level Genome Assembly and Circadian Gene Repertoire of the Patagonia Blennie Eleginops maclovinus-The Closest Ancestral Proxy of Antarctic Cryonotothenioids.</title>
        <authorList>
            <person name="Cheng C.C."/>
            <person name="Rivera-Colon A.G."/>
            <person name="Minhas B.F."/>
            <person name="Wilson L."/>
            <person name="Rayamajhi N."/>
            <person name="Vargas-Chacoff L."/>
            <person name="Catchen J.M."/>
        </authorList>
    </citation>
    <scope>NUCLEOTIDE SEQUENCE [LARGE SCALE GENOMIC DNA]</scope>
    <source>
        <strain evidence="1">JMC-PN-2008</strain>
    </source>
</reference>
<evidence type="ECO:0000313" key="1">
    <source>
        <dbReference type="EMBL" id="KAK5854356.1"/>
    </source>
</evidence>
<keyword evidence="2" id="KW-1185">Reference proteome</keyword>
<gene>
    <name evidence="1" type="ORF">PBY51_015433</name>
</gene>